<comment type="similarity">
    <text evidence="1">Belongs to the LRRFIP family.</text>
</comment>
<accession>A0A3Q2XC72</accession>
<dbReference type="PANTHER" id="PTHR19212:SF5">
    <property type="entry name" value="LEUCINE-RICH REPEAT FLIGHTLESS-INTERACTING PROTEIN 1"/>
    <property type="match status" value="1"/>
</dbReference>
<keyword evidence="6" id="KW-1185">Reference proteome</keyword>
<evidence type="ECO:0000256" key="4">
    <source>
        <dbReference type="SAM" id="MobiDB-lite"/>
    </source>
</evidence>
<proteinExistence type="inferred from homology"/>
<dbReference type="Ensembl" id="ENSHCOT00000011760.1">
    <property type="protein sequence ID" value="ENSHCOP00000001648.1"/>
    <property type="gene ID" value="ENSHCOG00000002638.1"/>
</dbReference>
<organism evidence="5 6">
    <name type="scientific">Hippocampus comes</name>
    <name type="common">Tiger tail seahorse</name>
    <dbReference type="NCBI Taxonomy" id="109280"/>
    <lineage>
        <taxon>Eukaryota</taxon>
        <taxon>Metazoa</taxon>
        <taxon>Chordata</taxon>
        <taxon>Craniata</taxon>
        <taxon>Vertebrata</taxon>
        <taxon>Euteleostomi</taxon>
        <taxon>Actinopterygii</taxon>
        <taxon>Neopterygii</taxon>
        <taxon>Teleostei</taxon>
        <taxon>Neoteleostei</taxon>
        <taxon>Acanthomorphata</taxon>
        <taxon>Syngnathiaria</taxon>
        <taxon>Syngnathiformes</taxon>
        <taxon>Syngnathoidei</taxon>
        <taxon>Syngnathidae</taxon>
        <taxon>Hippocampus</taxon>
    </lineage>
</organism>
<reference evidence="5" key="1">
    <citation type="submission" date="2025-08" db="UniProtKB">
        <authorList>
            <consortium name="Ensembl"/>
        </authorList>
    </citation>
    <scope>IDENTIFICATION</scope>
</reference>
<evidence type="ECO:0000313" key="6">
    <source>
        <dbReference type="Proteomes" id="UP000264820"/>
    </source>
</evidence>
<dbReference type="AlphaFoldDB" id="A0A3Q2XC72"/>
<sequence>MLKAQLLLRQRNWSDGSQNPDQDGLENGTDSHMADLQRDASRQISDLKFKLVKSEQEVATLEQNVIRLEGQVTRYRTASESAEMLEDELKVERRKLHRELRSALDRIQELEATNGLLAKRLEKMKANRNILLAQQ</sequence>
<dbReference type="OMA" id="RERCWRM"/>
<protein>
    <recommendedName>
        <fullName evidence="7">Leucine rich repeat (in FLII) interacting protein 1b</fullName>
    </recommendedName>
</protein>
<evidence type="ECO:0000313" key="5">
    <source>
        <dbReference type="Ensembl" id="ENSHCOP00000001648.1"/>
    </source>
</evidence>
<dbReference type="Proteomes" id="UP000264820">
    <property type="component" value="Unplaced"/>
</dbReference>
<name>A0A3Q2XC72_HIPCM</name>
<keyword evidence="2 3" id="KW-0175">Coiled coil</keyword>
<dbReference type="GO" id="GO:0000981">
    <property type="term" value="F:DNA-binding transcription factor activity, RNA polymerase II-specific"/>
    <property type="evidence" value="ECO:0007669"/>
    <property type="project" value="TreeGrafter"/>
</dbReference>
<dbReference type="Pfam" id="PF09738">
    <property type="entry name" value="LRRFIP"/>
    <property type="match status" value="1"/>
</dbReference>
<reference evidence="5" key="2">
    <citation type="submission" date="2025-09" db="UniProtKB">
        <authorList>
            <consortium name="Ensembl"/>
        </authorList>
    </citation>
    <scope>IDENTIFICATION</scope>
</reference>
<dbReference type="PANTHER" id="PTHR19212">
    <property type="entry name" value="LEUCINE RICH REPEAT IN FLII INTERACTING PROTEIN"/>
    <property type="match status" value="1"/>
</dbReference>
<dbReference type="GeneTree" id="ENSGT00530000063564"/>
<dbReference type="InterPro" id="IPR019139">
    <property type="entry name" value="LRRFIP1/2"/>
</dbReference>
<evidence type="ECO:0000256" key="1">
    <source>
        <dbReference type="ARBA" id="ARBA00008275"/>
    </source>
</evidence>
<dbReference type="GO" id="GO:0000978">
    <property type="term" value="F:RNA polymerase II cis-regulatory region sequence-specific DNA binding"/>
    <property type="evidence" value="ECO:0007669"/>
    <property type="project" value="TreeGrafter"/>
</dbReference>
<evidence type="ECO:0000256" key="3">
    <source>
        <dbReference type="SAM" id="Coils"/>
    </source>
</evidence>
<evidence type="ECO:0000256" key="2">
    <source>
        <dbReference type="ARBA" id="ARBA00023054"/>
    </source>
</evidence>
<feature type="coiled-coil region" evidence="3">
    <location>
        <begin position="44"/>
        <end position="127"/>
    </location>
</feature>
<feature type="region of interest" description="Disordered" evidence="4">
    <location>
        <begin position="10"/>
        <end position="36"/>
    </location>
</feature>
<feature type="compositionally biased region" description="Polar residues" evidence="4">
    <location>
        <begin position="11"/>
        <end position="21"/>
    </location>
</feature>
<evidence type="ECO:0008006" key="7">
    <source>
        <dbReference type="Google" id="ProtNLM"/>
    </source>
</evidence>